<dbReference type="Proteomes" id="UP001607303">
    <property type="component" value="Unassembled WGS sequence"/>
</dbReference>
<evidence type="ECO:0000313" key="2">
    <source>
        <dbReference type="Proteomes" id="UP001607303"/>
    </source>
</evidence>
<gene>
    <name evidence="1" type="ORF">V1477_014825</name>
</gene>
<protein>
    <submittedName>
        <fullName evidence="1">Uncharacterized protein</fullName>
    </submittedName>
</protein>
<comment type="caution">
    <text evidence="1">The sequence shown here is derived from an EMBL/GenBank/DDBJ whole genome shotgun (WGS) entry which is preliminary data.</text>
</comment>
<proteinExistence type="predicted"/>
<organism evidence="1 2">
    <name type="scientific">Vespula maculifrons</name>
    <name type="common">Eastern yellow jacket</name>
    <name type="synonym">Wasp</name>
    <dbReference type="NCBI Taxonomy" id="7453"/>
    <lineage>
        <taxon>Eukaryota</taxon>
        <taxon>Metazoa</taxon>
        <taxon>Ecdysozoa</taxon>
        <taxon>Arthropoda</taxon>
        <taxon>Hexapoda</taxon>
        <taxon>Insecta</taxon>
        <taxon>Pterygota</taxon>
        <taxon>Neoptera</taxon>
        <taxon>Endopterygota</taxon>
        <taxon>Hymenoptera</taxon>
        <taxon>Apocrita</taxon>
        <taxon>Aculeata</taxon>
        <taxon>Vespoidea</taxon>
        <taxon>Vespidae</taxon>
        <taxon>Vespinae</taxon>
        <taxon>Vespula</taxon>
    </lineage>
</organism>
<accession>A0ABD2BJ18</accession>
<sequence length="194" mass="22403">MERAHGTGSWNGLIERDRARVHVRAHGMGSCMGSWNGLMQGLMYGLMSIQKIVLSLSRSTWNRCEKTVARATFRLCCVCRWLFLSTLNKVKAIHGFLAALTRGDKEEMSTLKYRPRALHFVIQYATCTLAKLKIKLVDPLSQEMSKKIATFQDKNRKIFQRETIIEYYPVVSELRLFQVFQRIKGLDGWKLTLL</sequence>
<evidence type="ECO:0000313" key="1">
    <source>
        <dbReference type="EMBL" id="KAL2732584.1"/>
    </source>
</evidence>
<dbReference type="AlphaFoldDB" id="A0ABD2BJ18"/>
<reference evidence="1 2" key="1">
    <citation type="journal article" date="2024" name="Ann. Entomol. Soc. Am.">
        <title>Genomic analyses of the southern and eastern yellowjacket wasps (Hymenoptera: Vespidae) reveal evolutionary signatures of social life.</title>
        <authorList>
            <person name="Catto M.A."/>
            <person name="Caine P.B."/>
            <person name="Orr S.E."/>
            <person name="Hunt B.G."/>
            <person name="Goodisman M.A.D."/>
        </authorList>
    </citation>
    <scope>NUCLEOTIDE SEQUENCE [LARGE SCALE GENOMIC DNA]</scope>
    <source>
        <strain evidence="1">232</strain>
        <tissue evidence="1">Head and thorax</tissue>
    </source>
</reference>
<name>A0ABD2BJ18_VESMC</name>
<keyword evidence="2" id="KW-1185">Reference proteome</keyword>
<dbReference type="EMBL" id="JAYRBN010000075">
    <property type="protein sequence ID" value="KAL2732584.1"/>
    <property type="molecule type" value="Genomic_DNA"/>
</dbReference>